<accession>A0A0S4LR04</accession>
<evidence type="ECO:0008006" key="3">
    <source>
        <dbReference type="Google" id="ProtNLM"/>
    </source>
</evidence>
<dbReference type="Pfam" id="PF09969">
    <property type="entry name" value="DUF2203"/>
    <property type="match status" value="1"/>
</dbReference>
<dbReference type="STRING" id="1742973.COMA2_50100"/>
<dbReference type="OrthoDB" id="9802910at2"/>
<evidence type="ECO:0000313" key="2">
    <source>
        <dbReference type="Proteomes" id="UP000198736"/>
    </source>
</evidence>
<gene>
    <name evidence="1" type="ORF">COMA2_50100</name>
</gene>
<dbReference type="AlphaFoldDB" id="A0A0S4LR04"/>
<dbReference type="PIRSF" id="PIRSF016498">
    <property type="entry name" value="UCP016498"/>
    <property type="match status" value="1"/>
</dbReference>
<dbReference type="RefSeq" id="WP_090900444.1">
    <property type="nucleotide sequence ID" value="NZ_CZPZ01000032.1"/>
</dbReference>
<reference evidence="2" key="1">
    <citation type="submission" date="2015-10" db="EMBL/GenBank/DDBJ databases">
        <authorList>
            <person name="Luecker S."/>
            <person name="Luecker S."/>
        </authorList>
    </citation>
    <scope>NUCLEOTIDE SEQUENCE [LARGE SCALE GENOMIC DNA]</scope>
</reference>
<organism evidence="1 2">
    <name type="scientific">Candidatus Nitrospira nitrificans</name>
    <dbReference type="NCBI Taxonomy" id="1742973"/>
    <lineage>
        <taxon>Bacteria</taxon>
        <taxon>Pseudomonadati</taxon>
        <taxon>Nitrospirota</taxon>
        <taxon>Nitrospiria</taxon>
        <taxon>Nitrospirales</taxon>
        <taxon>Nitrospiraceae</taxon>
        <taxon>Nitrospira</taxon>
    </lineage>
</organism>
<dbReference type="EMBL" id="CZPZ01000032">
    <property type="protein sequence ID" value="CUS38468.1"/>
    <property type="molecule type" value="Genomic_DNA"/>
</dbReference>
<keyword evidence="2" id="KW-1185">Reference proteome</keyword>
<protein>
    <recommendedName>
        <fullName evidence="3">DUF2203 family protein</fullName>
    </recommendedName>
</protein>
<proteinExistence type="predicted"/>
<evidence type="ECO:0000313" key="1">
    <source>
        <dbReference type="EMBL" id="CUS38468.1"/>
    </source>
</evidence>
<name>A0A0S4LR04_9BACT</name>
<dbReference type="Proteomes" id="UP000198736">
    <property type="component" value="Unassembled WGS sequence"/>
</dbReference>
<sequence length="138" mass="15348">MARDENETSPGRTFSLLEANQLIPQLQLHLSTVQEGKTVLMRTRKEASKASANACFGGGTPAGVSYVKSLQDVSANLHAIHELGVVVKDIDLGLCDFPHIRDGRVVYLCWKLGEKEVRWWHEVTSGYDDRCPIEEDPV</sequence>
<dbReference type="InterPro" id="IPR018699">
    <property type="entry name" value="DUF2203"/>
</dbReference>